<evidence type="ECO:0000313" key="8">
    <source>
        <dbReference type="Proteomes" id="UP001055439"/>
    </source>
</evidence>
<dbReference type="PANTHER" id="PTHR32093">
    <property type="entry name" value="LEUCINE-RICH REPEAT EXTENSIN-LIKE PROTEIN 3-RELATED"/>
    <property type="match status" value="1"/>
</dbReference>
<sequence length="453" mass="49698">MASGKLLLSTVLLFISSSLGDRKAVEIGVGVNPGFGIGPTPSPSPLDDSSPPVPAPSSGPQPSDFPNLKQYYAYLVIRRFKQSITCDPGGVTQTWVGYRPCTYEGFYCAAPPDAPDTPTIASVDFNGFGLCAPTLVGFVDQLPDLALFHANSNYFSGAIPDLTGLPYLYELDVSNNLHFGAFPDNALPLSNLSFLDLRFNFFAGAVPASVFVVDLDVLFFNNNNFNQPLPAELGRSPVAYLTLANNGFTGPIPPSICNASNTLVEVLFLNNRLSGCLPYEIGFLSIATLEQLNLAGNLLYGEVPDVVCRLAKDGNLANLLLSGNYFTWLGHSCWDLVKTKVLDVRQNCIPGLPEQRSLAECSTFWWGPKQCLPSHDMPCSLPKSPTKRPMSSTPPAYTPAELKRMEDKHTPFCLIDLWMEQRLSQCHINHERILWATMANQRGSSWRTFRFTR</sequence>
<dbReference type="EMBL" id="CP097506">
    <property type="protein sequence ID" value="URD98313.1"/>
    <property type="molecule type" value="Genomic_DNA"/>
</dbReference>
<feature type="region of interest" description="Disordered" evidence="5">
    <location>
        <begin position="36"/>
        <end position="64"/>
    </location>
</feature>
<dbReference type="InterPro" id="IPR051582">
    <property type="entry name" value="LRR_extensin-like_regulator"/>
</dbReference>
<name>A0A9E7FQT1_9LILI</name>
<dbReference type="Pfam" id="PF00560">
    <property type="entry name" value="LRR_1"/>
    <property type="match status" value="1"/>
</dbReference>
<evidence type="ECO:0000256" key="1">
    <source>
        <dbReference type="ARBA" id="ARBA00004613"/>
    </source>
</evidence>
<organism evidence="7 8">
    <name type="scientific">Musa troglodytarum</name>
    <name type="common">fe'i banana</name>
    <dbReference type="NCBI Taxonomy" id="320322"/>
    <lineage>
        <taxon>Eukaryota</taxon>
        <taxon>Viridiplantae</taxon>
        <taxon>Streptophyta</taxon>
        <taxon>Embryophyta</taxon>
        <taxon>Tracheophyta</taxon>
        <taxon>Spermatophyta</taxon>
        <taxon>Magnoliopsida</taxon>
        <taxon>Liliopsida</taxon>
        <taxon>Zingiberales</taxon>
        <taxon>Musaceae</taxon>
        <taxon>Musa</taxon>
    </lineage>
</organism>
<feature type="chain" id="PRO_5038519516" evidence="6">
    <location>
        <begin position="21"/>
        <end position="453"/>
    </location>
</feature>
<reference evidence="7" key="1">
    <citation type="submission" date="2022-05" db="EMBL/GenBank/DDBJ databases">
        <title>The Musa troglodytarum L. genome provides insights into the mechanism of non-climacteric behaviour and enrichment of carotenoids.</title>
        <authorList>
            <person name="Wang J."/>
        </authorList>
    </citation>
    <scope>NUCLEOTIDE SEQUENCE</scope>
    <source>
        <tissue evidence="7">Leaf</tissue>
    </source>
</reference>
<feature type="signal peptide" evidence="6">
    <location>
        <begin position="1"/>
        <end position="20"/>
    </location>
</feature>
<evidence type="ECO:0000313" key="7">
    <source>
        <dbReference type="EMBL" id="URD98313.1"/>
    </source>
</evidence>
<dbReference type="OrthoDB" id="676979at2759"/>
<dbReference type="AlphaFoldDB" id="A0A9E7FQT1"/>
<gene>
    <name evidence="7" type="ORF">MUK42_31192</name>
</gene>
<evidence type="ECO:0000256" key="4">
    <source>
        <dbReference type="ARBA" id="ARBA00022737"/>
    </source>
</evidence>
<dbReference type="PANTHER" id="PTHR32093:SF128">
    <property type="entry name" value="LEUCINE-RICH REPEAT-CONTAINING N-TERMINAL PLANT-TYPE DOMAIN-CONTAINING PROTEIN"/>
    <property type="match status" value="1"/>
</dbReference>
<dbReference type="InterPro" id="IPR001611">
    <property type="entry name" value="Leu-rich_rpt"/>
</dbReference>
<keyword evidence="2" id="KW-0964">Secreted</keyword>
<dbReference type="Proteomes" id="UP001055439">
    <property type="component" value="Chromosome 4"/>
</dbReference>
<accession>A0A9E7FQT1</accession>
<evidence type="ECO:0000256" key="2">
    <source>
        <dbReference type="ARBA" id="ARBA00022525"/>
    </source>
</evidence>
<evidence type="ECO:0000256" key="3">
    <source>
        <dbReference type="ARBA" id="ARBA00022729"/>
    </source>
</evidence>
<dbReference type="Gene3D" id="3.80.10.10">
    <property type="entry name" value="Ribonuclease Inhibitor"/>
    <property type="match status" value="2"/>
</dbReference>
<dbReference type="SUPFAM" id="SSF52058">
    <property type="entry name" value="L domain-like"/>
    <property type="match status" value="1"/>
</dbReference>
<keyword evidence="8" id="KW-1185">Reference proteome</keyword>
<evidence type="ECO:0000256" key="6">
    <source>
        <dbReference type="SAM" id="SignalP"/>
    </source>
</evidence>
<keyword evidence="4" id="KW-0677">Repeat</keyword>
<evidence type="ECO:0000256" key="5">
    <source>
        <dbReference type="SAM" id="MobiDB-lite"/>
    </source>
</evidence>
<comment type="subcellular location">
    <subcellularLocation>
        <location evidence="1">Secreted</location>
    </subcellularLocation>
</comment>
<dbReference type="GO" id="GO:0005576">
    <property type="term" value="C:extracellular region"/>
    <property type="evidence" value="ECO:0007669"/>
    <property type="project" value="UniProtKB-SubCell"/>
</dbReference>
<protein>
    <submittedName>
        <fullName evidence="7">Leucine Rich Repeat</fullName>
    </submittedName>
</protein>
<keyword evidence="3 6" id="KW-0732">Signal</keyword>
<proteinExistence type="predicted"/>
<dbReference type="InterPro" id="IPR032675">
    <property type="entry name" value="LRR_dom_sf"/>
</dbReference>